<dbReference type="AlphaFoldDB" id="B6HTD0"/>
<dbReference type="HOGENOM" id="CLU_2134351_0_0_1"/>
<name>B6HTD0_PENRW</name>
<reference evidence="1 2" key="1">
    <citation type="journal article" date="2008" name="Nat. Biotechnol.">
        <title>Genome sequencing and analysis of the filamentous fungus Penicillium chrysogenum.</title>
        <authorList>
            <person name="van den Berg M.A."/>
            <person name="Albang R."/>
            <person name="Albermann K."/>
            <person name="Badger J.H."/>
            <person name="Daran J.-M."/>
            <person name="Driessen A.J.M."/>
            <person name="Garcia-Estrada C."/>
            <person name="Fedorova N.D."/>
            <person name="Harris D.M."/>
            <person name="Heijne W.H.M."/>
            <person name="Joardar V.S."/>
            <person name="Kiel J.A.K.W."/>
            <person name="Kovalchuk A."/>
            <person name="Martin J.F."/>
            <person name="Nierman W.C."/>
            <person name="Nijland J.G."/>
            <person name="Pronk J.T."/>
            <person name="Roubos J.A."/>
            <person name="van der Klei I.J."/>
            <person name="van Peij N.N.M.E."/>
            <person name="Veenhuis M."/>
            <person name="von Doehren H."/>
            <person name="Wagner C."/>
            <person name="Wortman J.R."/>
            <person name="Bovenberg R.A.L."/>
        </authorList>
    </citation>
    <scope>NUCLEOTIDE SEQUENCE [LARGE SCALE GENOMIC DNA]</scope>
    <source>
        <strain evidence="2">ATCC 28089 / DSM 1075 / NRRL 1951 / Wisconsin 54-1255</strain>
    </source>
</reference>
<protein>
    <submittedName>
        <fullName evidence="1">Uncharacterized protein</fullName>
    </submittedName>
</protein>
<accession>B6HTD0</accession>
<dbReference type="Proteomes" id="UP000000724">
    <property type="component" value="Contig Pc00c22"/>
</dbReference>
<keyword evidence="2" id="KW-1185">Reference proteome</keyword>
<evidence type="ECO:0000313" key="1">
    <source>
        <dbReference type="EMBL" id="CAP99891.1"/>
    </source>
</evidence>
<gene>
    <name evidence="1" type="ORF">Pc22g26030</name>
    <name evidence="1" type="ORF">PCH_Pc22g26030</name>
</gene>
<sequence>MSMRVSLHQPTQCLAPGSTVSEMRKGGFSYTYRKPLTAHQGESEPAPPSVLRAKPAYTPFLVLPLACPLWNIATQGCGPKTGRISSERSFFMVRDTTSRSIPSSALVLTAFAP</sequence>
<evidence type="ECO:0000313" key="2">
    <source>
        <dbReference type="Proteomes" id="UP000000724"/>
    </source>
</evidence>
<dbReference type="EMBL" id="AM920437">
    <property type="protein sequence ID" value="CAP99891.1"/>
    <property type="molecule type" value="Genomic_DNA"/>
</dbReference>
<organism evidence="1 2">
    <name type="scientific">Penicillium rubens (strain ATCC 28089 / DSM 1075 / NRRL 1951 / Wisconsin 54-1255)</name>
    <name type="common">Penicillium chrysogenum</name>
    <dbReference type="NCBI Taxonomy" id="500485"/>
    <lineage>
        <taxon>Eukaryota</taxon>
        <taxon>Fungi</taxon>
        <taxon>Dikarya</taxon>
        <taxon>Ascomycota</taxon>
        <taxon>Pezizomycotina</taxon>
        <taxon>Eurotiomycetes</taxon>
        <taxon>Eurotiomycetidae</taxon>
        <taxon>Eurotiales</taxon>
        <taxon>Aspergillaceae</taxon>
        <taxon>Penicillium</taxon>
        <taxon>Penicillium chrysogenum species complex</taxon>
    </lineage>
</organism>
<dbReference type="VEuPathDB" id="FungiDB:PCH_Pc22g26030"/>
<proteinExistence type="predicted"/>